<accession>A0A2S6MZZ3</accession>
<dbReference type="OrthoDB" id="8226336at2"/>
<sequence>MSEQWEFQIRATLTDRAAELICEGAGAPELEPLAAVAERHHAQIRNQYDAFAEFVTEAEASGDTGTALYKWTKVTIEDPVKAAKHKKIVTFYINGEEVYPRAAAEALEADLAPLVGGALVVKINKYDSNPANNPQPPAHLCA</sequence>
<organism evidence="1 2">
    <name type="scientific">Rhodoblastus sphagnicola</name>
    <dbReference type="NCBI Taxonomy" id="333368"/>
    <lineage>
        <taxon>Bacteria</taxon>
        <taxon>Pseudomonadati</taxon>
        <taxon>Pseudomonadota</taxon>
        <taxon>Alphaproteobacteria</taxon>
        <taxon>Hyphomicrobiales</taxon>
        <taxon>Rhodoblastaceae</taxon>
        <taxon>Rhodoblastus</taxon>
    </lineage>
</organism>
<comment type="caution">
    <text evidence="1">The sequence shown here is derived from an EMBL/GenBank/DDBJ whole genome shotgun (WGS) entry which is preliminary data.</text>
</comment>
<keyword evidence="2" id="KW-1185">Reference proteome</keyword>
<name>A0A2S6MZZ3_9HYPH</name>
<proteinExistence type="predicted"/>
<evidence type="ECO:0000313" key="2">
    <source>
        <dbReference type="Proteomes" id="UP000239089"/>
    </source>
</evidence>
<dbReference type="Proteomes" id="UP000239089">
    <property type="component" value="Unassembled WGS sequence"/>
</dbReference>
<evidence type="ECO:0000313" key="1">
    <source>
        <dbReference type="EMBL" id="PPQ27943.1"/>
    </source>
</evidence>
<reference evidence="1 2" key="1">
    <citation type="journal article" date="2018" name="Arch. Microbiol.">
        <title>New insights into the metabolic potential of the phototrophic purple bacterium Rhodopila globiformis DSM 161(T) from its draft genome sequence and evidence for a vanadium-dependent nitrogenase.</title>
        <authorList>
            <person name="Imhoff J.F."/>
            <person name="Rahn T."/>
            <person name="Kunzel S."/>
            <person name="Neulinger S.C."/>
        </authorList>
    </citation>
    <scope>NUCLEOTIDE SEQUENCE [LARGE SCALE GENOMIC DNA]</scope>
    <source>
        <strain evidence="1 2">DSM 16996</strain>
    </source>
</reference>
<dbReference type="EMBL" id="NHSJ01000118">
    <property type="protein sequence ID" value="PPQ27943.1"/>
    <property type="molecule type" value="Genomic_DNA"/>
</dbReference>
<gene>
    <name evidence="1" type="ORF">CCR94_19005</name>
</gene>
<dbReference type="RefSeq" id="WP_104509406.1">
    <property type="nucleotide sequence ID" value="NZ_JACIGC010000005.1"/>
</dbReference>
<dbReference type="AlphaFoldDB" id="A0A2S6MZZ3"/>
<protein>
    <submittedName>
        <fullName evidence="1">Uncharacterized protein</fullName>
    </submittedName>
</protein>